<dbReference type="NCBIfam" id="NF033751">
    <property type="entry name" value="pallilysin_like"/>
    <property type="match status" value="1"/>
</dbReference>
<feature type="domain" description="Pallilysin beta barrel" evidence="1">
    <location>
        <begin position="259"/>
        <end position="376"/>
    </location>
</feature>
<dbReference type="Pfam" id="PF18663">
    <property type="entry name" value="Pallilysin"/>
    <property type="match status" value="1"/>
</dbReference>
<evidence type="ECO:0000313" key="2">
    <source>
        <dbReference type="EMBL" id="MCD1655320.1"/>
    </source>
</evidence>
<dbReference type="AlphaFoldDB" id="A0AAE3EJA8"/>
<evidence type="ECO:0000313" key="3">
    <source>
        <dbReference type="Proteomes" id="UP001198163"/>
    </source>
</evidence>
<protein>
    <submittedName>
        <fullName evidence="2">Pallilysin-related adhesin</fullName>
    </submittedName>
</protein>
<dbReference type="EMBL" id="JAINWA010000003">
    <property type="protein sequence ID" value="MCD1655320.1"/>
    <property type="molecule type" value="Genomic_DNA"/>
</dbReference>
<reference evidence="2" key="1">
    <citation type="submission" date="2021-08" db="EMBL/GenBank/DDBJ databases">
        <title>Comparative analyses of Brucepasteria parasyntrophica and Teretinema zuelzerae.</title>
        <authorList>
            <person name="Song Y."/>
            <person name="Brune A."/>
        </authorList>
    </citation>
    <scope>NUCLEOTIDE SEQUENCE</scope>
    <source>
        <strain evidence="2">DSM 1903</strain>
    </source>
</reference>
<comment type="caution">
    <text evidence="2">The sequence shown here is derived from an EMBL/GenBank/DDBJ whole genome shotgun (WGS) entry which is preliminary data.</text>
</comment>
<evidence type="ECO:0000259" key="1">
    <source>
        <dbReference type="Pfam" id="PF18663"/>
    </source>
</evidence>
<dbReference type="Proteomes" id="UP001198163">
    <property type="component" value="Unassembled WGS sequence"/>
</dbReference>
<name>A0AAE3EJA8_9SPIR</name>
<accession>A0AAE3EJA8</accession>
<dbReference type="InterPro" id="IPR041037">
    <property type="entry name" value="Pallilysin"/>
</dbReference>
<organism evidence="2 3">
    <name type="scientific">Teretinema zuelzerae</name>
    <dbReference type="NCBI Taxonomy" id="156"/>
    <lineage>
        <taxon>Bacteria</taxon>
        <taxon>Pseudomonadati</taxon>
        <taxon>Spirochaetota</taxon>
        <taxon>Spirochaetia</taxon>
        <taxon>Spirochaetales</taxon>
        <taxon>Treponemataceae</taxon>
        <taxon>Teretinema</taxon>
    </lineage>
</organism>
<sequence length="503" mass="56061">MKRSLILLLTAVLIALFAWAWTSRMQYSQGKSQRESARTIVPSLDKASQTELKDALTVASYDESRLQPLVPLENDETFLQAVAADLDKDGTADQICAVKRINEQTITLVPGVQNPITGEYARMEAIPTGVTLARTLLFYTLDIIGDRRQAIVYSGMNGENLQVLAVYLPAKTADGKLSYTAVADLRSDGNIAIQEIPRSDAYNLGVANGESYPIHTFNSDPESPQSLNQIERVYRWNRVLNRYEKASESRIDGKKIETRLIQKLQGGDLASFEDFLDGLWYVPASGKAGEEKFIFFNSKQKEIIFHNGTTEEVFFRESGAARRYGIYLTTRNQSISSIRRLIDIELTGIDEIKIKVQEDVKLKIGVASVWDGAYRKKTDPLALQDSQKGDEEMKKLSGALASWKGEWKSQDGQAFSAENDAYRLTKHSGRTEEGNFVVLRMQNNAILQLRQRDSGNTSFFAVGLEYAKEGDPIPQTMTLTEVKIGIGTMSLTGNPPTAFRPAK</sequence>
<proteinExistence type="predicted"/>
<gene>
    <name evidence="2" type="ORF">K7J14_11510</name>
</gene>
<keyword evidence="3" id="KW-1185">Reference proteome</keyword>
<dbReference type="RefSeq" id="WP_230756292.1">
    <property type="nucleotide sequence ID" value="NZ_JAINWA010000003.1"/>
</dbReference>